<dbReference type="RefSeq" id="XP_073974572.1">
    <property type="nucleotide sequence ID" value="XM_074118471.1"/>
</dbReference>
<dbReference type="InterPro" id="IPR019821">
    <property type="entry name" value="Kinesin_motor_CS"/>
</dbReference>
<dbReference type="PROSITE" id="PS50067">
    <property type="entry name" value="KINESIN_MOTOR_2"/>
    <property type="match status" value="1"/>
</dbReference>
<evidence type="ECO:0000256" key="14">
    <source>
        <dbReference type="PROSITE-ProRule" id="PRU00283"/>
    </source>
</evidence>
<keyword evidence="9" id="KW-0175">Coiled coil</keyword>
<dbReference type="InterPro" id="IPR001752">
    <property type="entry name" value="Kinesin_motor_dom"/>
</dbReference>
<dbReference type="FunCoup" id="T1HB93">
    <property type="interactions" value="677"/>
</dbReference>
<sequence length="635" mass="71741">MSEKLEVGKSIIILRKDGRKHSAIVSNVDDKVQTVTVEWYENGETKGKEIEFVNVYALNPHIKADSARAKEGITPLPSNLSLPAANPKNVSNRTIMRNGRLSAISTKNAYGNCDKVTSQVSVNIHSNAAKFRMSRMSLVPPPSLSETNITKRNARPSVVVEVEKLKKNREERRQRQAEVREEQKAIMNFYPKNSNWKFGKMITDYQSTLEFKPLVGTEMVESRQITVCVRKRPLNRREVGKSEIDVISVPKKNLIIVHEPKNKVDLTKYLDNQHFYFDYVFDEKCTNEVVYKYTAKPLIETIFDGGMATCFAYGQTGSGKTYTMGGTFSGKKQDLENGIYVMAARDVFGFLNSPRYQHQRLMVTSTFFEIYQGKVFDLLAKKARLRVLEDGKQQVQVVGLTEKAVTSLESVLALLQEGNSARASGKTTANSNSSRSHAVFQIILRYVETKKLYGKFSLIDLAGNERGVDTSTANKTTQMEGAEINKSLLALKECIRALGRKGAHLPFRQSKLTQVLRDSFVGEKSKMCMIAMISPGMCSCEHTLNTLRYADRVKELVPNDVEENESVHLEESKNIIDIQPNWDDINQEITKNFFVLEQDSEYLQDKLMMDISFREGISRPLSELSNQEAAITNLL</sequence>
<evidence type="ECO:0000256" key="13">
    <source>
        <dbReference type="ARBA" id="ARBA00061030"/>
    </source>
</evidence>
<evidence type="ECO:0000313" key="16">
    <source>
        <dbReference type="EnsemblMetazoa" id="RPRC001302-PA"/>
    </source>
</evidence>
<protein>
    <recommendedName>
        <fullName evidence="15">Kinesin-like protein</fullName>
    </recommendedName>
</protein>
<keyword evidence="11" id="KW-0206">Cytoskeleton</keyword>
<dbReference type="HOGENOM" id="CLU_001485_19_1_1"/>
<dbReference type="VEuPathDB" id="VectorBase:RPRC001302"/>
<dbReference type="Gene3D" id="3.40.850.10">
    <property type="entry name" value="Kinesin motor domain"/>
    <property type="match status" value="1"/>
</dbReference>
<dbReference type="PROSITE" id="PS00411">
    <property type="entry name" value="KINESIN_MOTOR_1"/>
    <property type="match status" value="1"/>
</dbReference>
<dbReference type="Pfam" id="PF00225">
    <property type="entry name" value="Kinesin"/>
    <property type="match status" value="1"/>
</dbReference>
<keyword evidence="10 14" id="KW-0505">Motor protein</keyword>
<keyword evidence="4 15" id="KW-0493">Microtubule</keyword>
<accession>T1HB93</accession>
<reference evidence="16" key="1">
    <citation type="submission" date="2015-05" db="UniProtKB">
        <authorList>
            <consortium name="EnsemblMetazoa"/>
        </authorList>
    </citation>
    <scope>IDENTIFICATION</scope>
</reference>
<comment type="subcellular location">
    <subcellularLocation>
        <location evidence="1">Cytoplasm</location>
        <location evidence="1">Cytoskeleton</location>
        <location evidence="1">Spindle pole</location>
    </subcellularLocation>
</comment>
<dbReference type="InterPro" id="IPR027640">
    <property type="entry name" value="Kinesin-like_fam"/>
</dbReference>
<evidence type="ECO:0000256" key="5">
    <source>
        <dbReference type="ARBA" id="ARBA00022741"/>
    </source>
</evidence>
<dbReference type="PRINTS" id="PR00380">
    <property type="entry name" value="KINESINHEAVY"/>
</dbReference>
<evidence type="ECO:0000256" key="12">
    <source>
        <dbReference type="ARBA" id="ARBA00023306"/>
    </source>
</evidence>
<keyword evidence="2" id="KW-0963">Cytoplasm</keyword>
<dbReference type="Pfam" id="PF22923">
    <property type="entry name" value="KIF2A-like_1st"/>
    <property type="match status" value="1"/>
</dbReference>
<dbReference type="GO" id="GO:0008017">
    <property type="term" value="F:microtubule binding"/>
    <property type="evidence" value="ECO:0007669"/>
    <property type="project" value="InterPro"/>
</dbReference>
<evidence type="ECO:0000256" key="7">
    <source>
        <dbReference type="ARBA" id="ARBA00022829"/>
    </source>
</evidence>
<dbReference type="GO" id="GO:0007019">
    <property type="term" value="P:microtubule depolymerization"/>
    <property type="evidence" value="ECO:0007669"/>
    <property type="project" value="TreeGrafter"/>
</dbReference>
<dbReference type="SMART" id="SM00129">
    <property type="entry name" value="KISc"/>
    <property type="match status" value="1"/>
</dbReference>
<feature type="binding site" evidence="14">
    <location>
        <begin position="314"/>
        <end position="321"/>
    </location>
    <ligand>
        <name>ATP</name>
        <dbReference type="ChEBI" id="CHEBI:30616"/>
    </ligand>
</feature>
<dbReference type="GO" id="GO:0007018">
    <property type="term" value="P:microtubule-based movement"/>
    <property type="evidence" value="ECO:0007669"/>
    <property type="project" value="InterPro"/>
</dbReference>
<evidence type="ECO:0000256" key="8">
    <source>
        <dbReference type="ARBA" id="ARBA00022840"/>
    </source>
</evidence>
<dbReference type="GO" id="GO:0007059">
    <property type="term" value="P:chromosome segregation"/>
    <property type="evidence" value="ECO:0007669"/>
    <property type="project" value="UniProtKB-KW"/>
</dbReference>
<evidence type="ECO:0000256" key="11">
    <source>
        <dbReference type="ARBA" id="ARBA00023212"/>
    </source>
</evidence>
<dbReference type="GO" id="GO:0003777">
    <property type="term" value="F:microtubule motor activity"/>
    <property type="evidence" value="ECO:0007669"/>
    <property type="project" value="InterPro"/>
</dbReference>
<keyword evidence="17" id="KW-1185">Reference proteome</keyword>
<keyword evidence="3" id="KW-0132">Cell division</keyword>
<dbReference type="EMBL" id="ACPB03014466">
    <property type="status" value="NOT_ANNOTATED_CDS"/>
    <property type="molecule type" value="Genomic_DNA"/>
</dbReference>
<dbReference type="PANTHER" id="PTHR47971">
    <property type="entry name" value="KINESIN-RELATED PROTEIN 6"/>
    <property type="match status" value="1"/>
</dbReference>
<dbReference type="AlphaFoldDB" id="T1HB93"/>
<evidence type="ECO:0000256" key="15">
    <source>
        <dbReference type="RuleBase" id="RU000394"/>
    </source>
</evidence>
<evidence type="ECO:0000256" key="2">
    <source>
        <dbReference type="ARBA" id="ARBA00022490"/>
    </source>
</evidence>
<dbReference type="GO" id="GO:0051301">
    <property type="term" value="P:cell division"/>
    <property type="evidence" value="ECO:0007669"/>
    <property type="project" value="UniProtKB-KW"/>
</dbReference>
<evidence type="ECO:0000256" key="10">
    <source>
        <dbReference type="ARBA" id="ARBA00023175"/>
    </source>
</evidence>
<dbReference type="InterPro" id="IPR027417">
    <property type="entry name" value="P-loop_NTPase"/>
</dbReference>
<dbReference type="InParanoid" id="T1HB93"/>
<name>T1HB93_RHOPR</name>
<dbReference type="InterPro" id="IPR054473">
    <property type="entry name" value="KIF2A-like_N"/>
</dbReference>
<dbReference type="GeneID" id="141449242"/>
<keyword evidence="8 14" id="KW-0067">ATP-binding</keyword>
<keyword evidence="5 14" id="KW-0547">Nucleotide-binding</keyword>
<dbReference type="Proteomes" id="UP000015103">
    <property type="component" value="Unassembled WGS sequence"/>
</dbReference>
<dbReference type="SUPFAM" id="SSF52540">
    <property type="entry name" value="P-loop containing nucleoside triphosphate hydrolases"/>
    <property type="match status" value="1"/>
</dbReference>
<dbReference type="CDD" id="cd01367">
    <property type="entry name" value="KISc_KIF2_like"/>
    <property type="match status" value="1"/>
</dbReference>
<dbReference type="EnsemblMetazoa" id="RPRC001302-RA">
    <property type="protein sequence ID" value="RPRC001302-PA"/>
    <property type="gene ID" value="RPRC001302"/>
</dbReference>
<proteinExistence type="inferred from homology"/>
<dbReference type="FunFam" id="3.40.850.10:FF:000012">
    <property type="entry name" value="Kinesin-like protein"/>
    <property type="match status" value="1"/>
</dbReference>
<evidence type="ECO:0000256" key="9">
    <source>
        <dbReference type="ARBA" id="ARBA00023054"/>
    </source>
</evidence>
<evidence type="ECO:0000256" key="3">
    <source>
        <dbReference type="ARBA" id="ARBA00022618"/>
    </source>
</evidence>
<dbReference type="GO" id="GO:0000922">
    <property type="term" value="C:spindle pole"/>
    <property type="evidence" value="ECO:0007669"/>
    <property type="project" value="UniProtKB-SubCell"/>
</dbReference>
<evidence type="ECO:0000256" key="6">
    <source>
        <dbReference type="ARBA" id="ARBA00022776"/>
    </source>
</evidence>
<dbReference type="PANTHER" id="PTHR47971:SF8">
    <property type="entry name" value="KINESIN-LIKE PROTEIN"/>
    <property type="match status" value="1"/>
</dbReference>
<evidence type="ECO:0000256" key="1">
    <source>
        <dbReference type="ARBA" id="ARBA00004647"/>
    </source>
</evidence>
<dbReference type="OMA" id="DEYANNE"/>
<keyword evidence="6" id="KW-0498">Mitosis</keyword>
<dbReference type="GO" id="GO:0005524">
    <property type="term" value="F:ATP binding"/>
    <property type="evidence" value="ECO:0007669"/>
    <property type="project" value="UniProtKB-UniRule"/>
</dbReference>
<evidence type="ECO:0000256" key="4">
    <source>
        <dbReference type="ARBA" id="ARBA00022701"/>
    </source>
</evidence>
<evidence type="ECO:0000313" key="17">
    <source>
        <dbReference type="Proteomes" id="UP000015103"/>
    </source>
</evidence>
<dbReference type="eggNOG" id="KOG0246">
    <property type="taxonomic scope" value="Eukaryota"/>
</dbReference>
<dbReference type="STRING" id="13249.T1HB93"/>
<dbReference type="GO" id="GO:0005828">
    <property type="term" value="C:kinetochore microtubule"/>
    <property type="evidence" value="ECO:0007669"/>
    <property type="project" value="UniProtKB-ARBA"/>
</dbReference>
<keyword evidence="12" id="KW-0131">Cell cycle</keyword>
<dbReference type="InterPro" id="IPR036961">
    <property type="entry name" value="Kinesin_motor_dom_sf"/>
</dbReference>
<organism evidence="16 17">
    <name type="scientific">Rhodnius prolixus</name>
    <name type="common">Triatomid bug</name>
    <dbReference type="NCBI Taxonomy" id="13249"/>
    <lineage>
        <taxon>Eukaryota</taxon>
        <taxon>Metazoa</taxon>
        <taxon>Ecdysozoa</taxon>
        <taxon>Arthropoda</taxon>
        <taxon>Hexapoda</taxon>
        <taxon>Insecta</taxon>
        <taxon>Pterygota</taxon>
        <taxon>Neoptera</taxon>
        <taxon>Paraneoptera</taxon>
        <taxon>Hemiptera</taxon>
        <taxon>Heteroptera</taxon>
        <taxon>Panheteroptera</taxon>
        <taxon>Cimicomorpha</taxon>
        <taxon>Reduviidae</taxon>
        <taxon>Triatominae</taxon>
        <taxon>Rhodnius</taxon>
    </lineage>
</organism>
<keyword evidence="7" id="KW-0159">Chromosome partition</keyword>
<comment type="similarity">
    <text evidence="13">Belongs to the TRAFAC class myosin-kinesin ATPase superfamily. Kinesin family. KIN-13 subfamily.</text>
</comment>